<dbReference type="InterPro" id="IPR029062">
    <property type="entry name" value="Class_I_gatase-like"/>
</dbReference>
<dbReference type="PANTHER" id="PTHR11705:SF143">
    <property type="entry name" value="SLL0236 PROTEIN"/>
    <property type="match status" value="1"/>
</dbReference>
<comment type="caution">
    <text evidence="9">The sequence shown here is derived from an EMBL/GenBank/DDBJ whole genome shotgun (WGS) entry which is preliminary data.</text>
</comment>
<dbReference type="SUPFAM" id="SSF53187">
    <property type="entry name" value="Zn-dependent exopeptidases"/>
    <property type="match status" value="1"/>
</dbReference>
<evidence type="ECO:0000256" key="2">
    <source>
        <dbReference type="ARBA" id="ARBA00005988"/>
    </source>
</evidence>
<dbReference type="GO" id="GO:0005615">
    <property type="term" value="C:extracellular space"/>
    <property type="evidence" value="ECO:0007669"/>
    <property type="project" value="TreeGrafter"/>
</dbReference>
<sequence length="872" mass="97402">MSKVKFVVLLAHILYLMIIAGNASAILPSNEPFSPAIPVPEAELGFAPGDWHARPEQITRYMERLAAASDRATLQVIGRSVEQRPLVHLIVTSPENQSQLESLRQQHLDIDTNDGGPLVIWLGYSIHGNEPSGSNAALVTAYHLVAGEAPWVKALLENTIVIIDPLFNPDGLARFATWANMHRGQQTVGDRLHRAHWEAWPSGRFNHYWFDMNRDWLPATQPESVARLQQFYRWRPHVLGDFHEHSARHHGYFFQPGVPSRQNPLTPRENVQLTTDLAQYHAKALEALGQRYYTRETFDDFYYGKGSTFPDINGSVGILYEQATARGHKMTSDHGDFTFTDGVRNQYATSLSTLRGADAMRQRLLAYPQRFYREAAARARKQNGRAWVFGEDSDPGRAGALVELLRLHQINVYRLAQNIEVGGRDFLADRAWVVPIRQRQSALIEAIFEQRTTFADNQFYDVSAWTLPSAFNLPFAQTRSLPEYHQSASNNGNDAVPFQPQPAAVAYHFPRSGLGSAAMALHLLNDEVRVYRVGYPHLTITAESSVQPGDFVVPVPAGGDRQALEQLLGEQAERWQVSVRALTSGFNLAGPDLGSPNIHVLKAVKPLLVVGAGVEPKEAGHIWHFIDRRLGLPVPMIDIQRPELLDLSGYTHLLMPDIKPKALPKTWYTPIRQWVKQGGVLVTQKRSARWAQALFSERPADTDKAITEKSRIDKLIAEITANKDNSMDKLGRQPYGQYRSDAADRIIGGAIFSAQLDLTHPLAQGYNREAVPIFLNSLTQLNASKNAYSAPLVLEDSTPAAGFASEFARNQLKEKPMLIADKVGKGLVVKFAFNPNFRAFWRGTEGLYLNALINPALVRSTRLPFNLKSAGE</sequence>
<dbReference type="EMBL" id="VHSG01000012">
    <property type="protein sequence ID" value="TQV78903.1"/>
    <property type="molecule type" value="Genomic_DNA"/>
</dbReference>
<dbReference type="GO" id="GO:0006508">
    <property type="term" value="P:proteolysis"/>
    <property type="evidence" value="ECO:0007669"/>
    <property type="project" value="UniProtKB-KW"/>
</dbReference>
<name>A0A545TNW0_9GAMM</name>
<dbReference type="Proteomes" id="UP000319732">
    <property type="component" value="Unassembled WGS sequence"/>
</dbReference>
<reference evidence="9 10" key="1">
    <citation type="submission" date="2019-06" db="EMBL/GenBank/DDBJ databases">
        <title>Whole genome sequence for Cellvibrionaceae sp. R142.</title>
        <authorList>
            <person name="Wang G."/>
        </authorList>
    </citation>
    <scope>NUCLEOTIDE SEQUENCE [LARGE SCALE GENOMIC DNA]</scope>
    <source>
        <strain evidence="9 10">R142</strain>
    </source>
</reference>
<dbReference type="InterPro" id="IPR000834">
    <property type="entry name" value="Peptidase_M14"/>
</dbReference>
<evidence type="ECO:0000256" key="4">
    <source>
        <dbReference type="ARBA" id="ARBA00022801"/>
    </source>
</evidence>
<feature type="domain" description="Peptidase M14" evidence="8">
    <location>
        <begin position="50"/>
        <end position="367"/>
    </location>
</feature>
<dbReference type="PROSITE" id="PS52035">
    <property type="entry name" value="PEPTIDASE_M14"/>
    <property type="match status" value="1"/>
</dbReference>
<dbReference type="CDD" id="cd03143">
    <property type="entry name" value="A4_beta-galactosidase_middle_domain"/>
    <property type="match status" value="1"/>
</dbReference>
<dbReference type="GO" id="GO:0004181">
    <property type="term" value="F:metallocarboxypeptidase activity"/>
    <property type="evidence" value="ECO:0007669"/>
    <property type="project" value="InterPro"/>
</dbReference>
<evidence type="ECO:0000313" key="10">
    <source>
        <dbReference type="Proteomes" id="UP000319732"/>
    </source>
</evidence>
<evidence type="ECO:0000256" key="1">
    <source>
        <dbReference type="ARBA" id="ARBA00001947"/>
    </source>
</evidence>
<gene>
    <name evidence="9" type="ORF">FKG94_12870</name>
</gene>
<dbReference type="Pfam" id="PF00246">
    <property type="entry name" value="Peptidase_M14"/>
    <property type="match status" value="1"/>
</dbReference>
<dbReference type="Gene3D" id="3.40.50.880">
    <property type="match status" value="1"/>
</dbReference>
<comment type="similarity">
    <text evidence="2 7">Belongs to the peptidase M14 family.</text>
</comment>
<evidence type="ECO:0000256" key="6">
    <source>
        <dbReference type="ARBA" id="ARBA00023049"/>
    </source>
</evidence>
<evidence type="ECO:0000259" key="8">
    <source>
        <dbReference type="PROSITE" id="PS52035"/>
    </source>
</evidence>
<comment type="cofactor">
    <cofactor evidence="1">
        <name>Zn(2+)</name>
        <dbReference type="ChEBI" id="CHEBI:29105"/>
    </cofactor>
</comment>
<keyword evidence="5" id="KW-0862">Zinc</keyword>
<evidence type="ECO:0000313" key="9">
    <source>
        <dbReference type="EMBL" id="TQV78903.1"/>
    </source>
</evidence>
<dbReference type="SMART" id="SM00631">
    <property type="entry name" value="Zn_pept"/>
    <property type="match status" value="1"/>
</dbReference>
<keyword evidence="3" id="KW-0645">Protease</keyword>
<keyword evidence="6" id="KW-0482">Metalloprotease</keyword>
<keyword evidence="10" id="KW-1185">Reference proteome</keyword>
<dbReference type="GO" id="GO:0008270">
    <property type="term" value="F:zinc ion binding"/>
    <property type="evidence" value="ECO:0007669"/>
    <property type="project" value="InterPro"/>
</dbReference>
<dbReference type="PANTHER" id="PTHR11705">
    <property type="entry name" value="PROTEASE FAMILY M14 CARBOXYPEPTIDASE A,B"/>
    <property type="match status" value="1"/>
</dbReference>
<evidence type="ECO:0000256" key="5">
    <source>
        <dbReference type="ARBA" id="ARBA00022833"/>
    </source>
</evidence>
<dbReference type="Gene3D" id="3.40.630.10">
    <property type="entry name" value="Zn peptidases"/>
    <property type="match status" value="1"/>
</dbReference>
<evidence type="ECO:0000256" key="7">
    <source>
        <dbReference type="PROSITE-ProRule" id="PRU01379"/>
    </source>
</evidence>
<accession>A0A545TNW0</accession>
<proteinExistence type="inferred from homology"/>
<organism evidence="9 10">
    <name type="scientific">Exilibacterium tricleocarpae</name>
    <dbReference type="NCBI Taxonomy" id="2591008"/>
    <lineage>
        <taxon>Bacteria</taxon>
        <taxon>Pseudomonadati</taxon>
        <taxon>Pseudomonadota</taxon>
        <taxon>Gammaproteobacteria</taxon>
        <taxon>Cellvibrionales</taxon>
        <taxon>Cellvibrionaceae</taxon>
        <taxon>Exilibacterium</taxon>
    </lineage>
</organism>
<evidence type="ECO:0000256" key="3">
    <source>
        <dbReference type="ARBA" id="ARBA00022670"/>
    </source>
</evidence>
<dbReference type="OrthoDB" id="9758209at2"/>
<keyword evidence="4" id="KW-0378">Hydrolase</keyword>
<comment type="caution">
    <text evidence="7">Lacks conserved residue(s) required for the propagation of feature annotation.</text>
</comment>
<dbReference type="AlphaFoldDB" id="A0A545TNW0"/>
<dbReference type="RefSeq" id="WP_142904738.1">
    <property type="nucleotide sequence ID" value="NZ_ML660093.1"/>
</dbReference>
<protein>
    <submittedName>
        <fullName evidence="9">Peptidase M14</fullName>
    </submittedName>
</protein>
<dbReference type="SUPFAM" id="SSF52317">
    <property type="entry name" value="Class I glutamine amidotransferase-like"/>
    <property type="match status" value="1"/>
</dbReference>